<dbReference type="EMBL" id="CAKASE010000078">
    <property type="protein sequence ID" value="CAG9579115.1"/>
    <property type="molecule type" value="Genomic_DNA"/>
</dbReference>
<evidence type="ECO:0000313" key="1">
    <source>
        <dbReference type="EMBL" id="CAG9579115.1"/>
    </source>
</evidence>
<sequence length="68" mass="7700">MRRFRVGARAQRREKNNVDYDEVCSESSEALMFFKSCEQPRPCDQSVFSKHARVTSSIDVTSPAGRGS</sequence>
<proteinExistence type="predicted"/>
<keyword evidence="2" id="KW-1185">Reference proteome</keyword>
<gene>
    <name evidence="1" type="ORF">DCHRY22_LOCUS13092</name>
</gene>
<dbReference type="AlphaFoldDB" id="A0A8J2WB32"/>
<evidence type="ECO:0000313" key="2">
    <source>
        <dbReference type="Proteomes" id="UP000789524"/>
    </source>
</evidence>
<protein>
    <submittedName>
        <fullName evidence="1">(African queen) hypothetical protein</fullName>
    </submittedName>
</protein>
<dbReference type="Proteomes" id="UP000789524">
    <property type="component" value="Unassembled WGS sequence"/>
</dbReference>
<comment type="caution">
    <text evidence="1">The sequence shown here is derived from an EMBL/GenBank/DDBJ whole genome shotgun (WGS) entry which is preliminary data.</text>
</comment>
<reference evidence="1" key="1">
    <citation type="submission" date="2021-09" db="EMBL/GenBank/DDBJ databases">
        <authorList>
            <person name="Martin H S."/>
        </authorList>
    </citation>
    <scope>NUCLEOTIDE SEQUENCE</scope>
</reference>
<organism evidence="1 2">
    <name type="scientific">Danaus chrysippus</name>
    <name type="common">African queen</name>
    <dbReference type="NCBI Taxonomy" id="151541"/>
    <lineage>
        <taxon>Eukaryota</taxon>
        <taxon>Metazoa</taxon>
        <taxon>Ecdysozoa</taxon>
        <taxon>Arthropoda</taxon>
        <taxon>Hexapoda</taxon>
        <taxon>Insecta</taxon>
        <taxon>Pterygota</taxon>
        <taxon>Neoptera</taxon>
        <taxon>Endopterygota</taxon>
        <taxon>Lepidoptera</taxon>
        <taxon>Glossata</taxon>
        <taxon>Ditrysia</taxon>
        <taxon>Papilionoidea</taxon>
        <taxon>Nymphalidae</taxon>
        <taxon>Danainae</taxon>
        <taxon>Danaini</taxon>
        <taxon>Danaina</taxon>
        <taxon>Danaus</taxon>
        <taxon>Anosia</taxon>
    </lineage>
</organism>
<name>A0A8J2WB32_9NEOP</name>
<accession>A0A8J2WB32</accession>